<evidence type="ECO:0000256" key="1">
    <source>
        <dbReference type="SAM" id="SignalP"/>
    </source>
</evidence>
<dbReference type="Proteomes" id="UP000624325">
    <property type="component" value="Unassembled WGS sequence"/>
</dbReference>
<evidence type="ECO:0000313" key="3">
    <source>
        <dbReference type="Proteomes" id="UP000624325"/>
    </source>
</evidence>
<comment type="caution">
    <text evidence="2">The sequence shown here is derived from an EMBL/GenBank/DDBJ whole genome shotgun (WGS) entry which is preliminary data.</text>
</comment>
<protein>
    <submittedName>
        <fullName evidence="2">Uncharacterized protein</fullName>
    </submittedName>
</protein>
<keyword evidence="1" id="KW-0732">Signal</keyword>
<sequence>MSIAHRILAGVAGAGLMLLPAAAAHAAPAPTASVSADRLVLEPGSRGYTGTMPVTVRYRGAEPAHLTVRITEPVQGSWKDLELGAPCLYHYTDDGRRIGICHIDGEFQPGETRVLDATFEVLTKTRTFAMSLPAAPITVGVTDVMTGTWTQTDADTYNTRFRSTDGSLANPRPYVRDTESNASVTVGASVTLTRGEDGSFHGRLPVTVTWKGDVAHEYVFLDAKLPSGIWVEGTDPDYGTFASPMMQGETRTFDLLIGAPAETRPGDYGQVVAEVSAYWDGQQIVDRTPADNADTFTLSIVG</sequence>
<reference evidence="2 3" key="1">
    <citation type="submission" date="2021-01" db="EMBL/GenBank/DDBJ databases">
        <title>Whole genome shotgun sequence of Asanoa iriomotensis NBRC 100142.</title>
        <authorList>
            <person name="Komaki H."/>
            <person name="Tamura T."/>
        </authorList>
    </citation>
    <scope>NUCLEOTIDE SEQUENCE [LARGE SCALE GENOMIC DNA]</scope>
    <source>
        <strain evidence="2 3">NBRC 100142</strain>
    </source>
</reference>
<organism evidence="2 3">
    <name type="scientific">Asanoa iriomotensis</name>
    <dbReference type="NCBI Taxonomy" id="234613"/>
    <lineage>
        <taxon>Bacteria</taxon>
        <taxon>Bacillati</taxon>
        <taxon>Actinomycetota</taxon>
        <taxon>Actinomycetes</taxon>
        <taxon>Micromonosporales</taxon>
        <taxon>Micromonosporaceae</taxon>
        <taxon>Asanoa</taxon>
    </lineage>
</organism>
<keyword evidence="3" id="KW-1185">Reference proteome</keyword>
<dbReference type="RefSeq" id="WP_203705271.1">
    <property type="nucleotide sequence ID" value="NZ_BAAALU010000045.1"/>
</dbReference>
<proteinExistence type="predicted"/>
<accession>A0ABQ4C754</accession>
<feature type="chain" id="PRO_5047244796" evidence="1">
    <location>
        <begin position="27"/>
        <end position="302"/>
    </location>
</feature>
<gene>
    <name evidence="2" type="ORF">Air01nite_47040</name>
</gene>
<feature type="signal peptide" evidence="1">
    <location>
        <begin position="1"/>
        <end position="26"/>
    </location>
</feature>
<name>A0ABQ4C754_9ACTN</name>
<dbReference type="EMBL" id="BONC01000035">
    <property type="protein sequence ID" value="GIF58609.1"/>
    <property type="molecule type" value="Genomic_DNA"/>
</dbReference>
<evidence type="ECO:0000313" key="2">
    <source>
        <dbReference type="EMBL" id="GIF58609.1"/>
    </source>
</evidence>